<name>A0AAD5QYR4_PARTN</name>
<gene>
    <name evidence="1" type="ORF">KIN20_026943</name>
</gene>
<reference evidence="1" key="1">
    <citation type="submission" date="2021-06" db="EMBL/GenBank/DDBJ databases">
        <title>Parelaphostrongylus tenuis whole genome reference sequence.</title>
        <authorList>
            <person name="Garwood T.J."/>
            <person name="Larsen P.A."/>
            <person name="Fountain-Jones N.M."/>
            <person name="Garbe J.R."/>
            <person name="Macchietto M.G."/>
            <person name="Kania S.A."/>
            <person name="Gerhold R.W."/>
            <person name="Richards J.E."/>
            <person name="Wolf T.M."/>
        </authorList>
    </citation>
    <scope>NUCLEOTIDE SEQUENCE</scope>
    <source>
        <strain evidence="1">MNPRO001-30</strain>
        <tissue evidence="1">Meninges</tissue>
    </source>
</reference>
<proteinExistence type="predicted"/>
<evidence type="ECO:0000313" key="2">
    <source>
        <dbReference type="Proteomes" id="UP001196413"/>
    </source>
</evidence>
<keyword evidence="2" id="KW-1185">Reference proteome</keyword>
<sequence>MMMQDKAPRRCIIARNTVTVFWIGGQQLGTCDMPAAMKATVTSVFDKFTSISGTLIVWTLCFLTQNPNIKKTSCVDHKHHHGELVESDVAKRNEQSDSNVGIGSIWKALLLGNWHCWRELKLARDMLDTDIFI</sequence>
<dbReference type="AlphaFoldDB" id="A0AAD5QYR4"/>
<organism evidence="1 2">
    <name type="scientific">Parelaphostrongylus tenuis</name>
    <name type="common">Meningeal worm</name>
    <dbReference type="NCBI Taxonomy" id="148309"/>
    <lineage>
        <taxon>Eukaryota</taxon>
        <taxon>Metazoa</taxon>
        <taxon>Ecdysozoa</taxon>
        <taxon>Nematoda</taxon>
        <taxon>Chromadorea</taxon>
        <taxon>Rhabditida</taxon>
        <taxon>Rhabditina</taxon>
        <taxon>Rhabditomorpha</taxon>
        <taxon>Strongyloidea</taxon>
        <taxon>Metastrongylidae</taxon>
        <taxon>Parelaphostrongylus</taxon>
    </lineage>
</organism>
<evidence type="ECO:0000313" key="1">
    <source>
        <dbReference type="EMBL" id="KAJ1366312.1"/>
    </source>
</evidence>
<comment type="caution">
    <text evidence="1">The sequence shown here is derived from an EMBL/GenBank/DDBJ whole genome shotgun (WGS) entry which is preliminary data.</text>
</comment>
<dbReference type="EMBL" id="JAHQIW010005527">
    <property type="protein sequence ID" value="KAJ1366312.1"/>
    <property type="molecule type" value="Genomic_DNA"/>
</dbReference>
<protein>
    <submittedName>
        <fullName evidence="1">Uncharacterized protein</fullName>
    </submittedName>
</protein>
<dbReference type="Proteomes" id="UP001196413">
    <property type="component" value="Unassembled WGS sequence"/>
</dbReference>
<accession>A0AAD5QYR4</accession>